<proteinExistence type="predicted"/>
<dbReference type="FunFam" id="3.80.10.10:FF:000383">
    <property type="entry name" value="Leucine-rich repeat receptor protein kinase EMS1"/>
    <property type="match status" value="1"/>
</dbReference>
<dbReference type="SUPFAM" id="SSF52058">
    <property type="entry name" value="L domain-like"/>
    <property type="match status" value="1"/>
</dbReference>
<keyword evidence="2" id="KW-0472">Membrane</keyword>
<comment type="subcellular location">
    <subcellularLocation>
        <location evidence="1">Cell membrane</location>
    </subcellularLocation>
</comment>
<dbReference type="AlphaFoldDB" id="A0A9D7XE28"/>
<accession>A0A9D7XE28</accession>
<dbReference type="InterPro" id="IPR003591">
    <property type="entry name" value="Leu-rich_rpt_typical-subtyp"/>
</dbReference>
<evidence type="ECO:0008006" key="8">
    <source>
        <dbReference type="Google" id="ProtNLM"/>
    </source>
</evidence>
<dbReference type="FunFam" id="3.80.10.10:FF:000041">
    <property type="entry name" value="LRR receptor-like serine/threonine-protein kinase ERECTA"/>
    <property type="match status" value="1"/>
</dbReference>
<dbReference type="InterPro" id="IPR001611">
    <property type="entry name" value="Leu-rich_rpt"/>
</dbReference>
<dbReference type="Gene3D" id="2.60.40.740">
    <property type="match status" value="1"/>
</dbReference>
<reference evidence="6 7" key="1">
    <citation type="submission" date="2020-10" db="EMBL/GenBank/DDBJ databases">
        <title>Connecting structure to function with the recovery of over 1000 high-quality activated sludge metagenome-assembled genomes encoding full-length rRNA genes using long-read sequencing.</title>
        <authorList>
            <person name="Singleton C.M."/>
            <person name="Petriglieri F."/>
            <person name="Kristensen J.M."/>
            <person name="Kirkegaard R.H."/>
            <person name="Michaelsen T.Y."/>
            <person name="Andersen M.H."/>
            <person name="Karst S.M."/>
            <person name="Dueholm M.S."/>
            <person name="Nielsen P.H."/>
            <person name="Albertsen M."/>
        </authorList>
    </citation>
    <scope>NUCLEOTIDE SEQUENCE [LARGE SCALE GENOMIC DNA]</scope>
    <source>
        <strain evidence="6">Ribe_18-Q3-R11-54_BAT3C.373</strain>
    </source>
</reference>
<evidence type="ECO:0000256" key="2">
    <source>
        <dbReference type="ARBA" id="ARBA00022475"/>
    </source>
</evidence>
<sequence length="655" mass="74015">MKKGVACLLLAFFSNFSYSQTCIDSRSEDSTTLIKIYLDLASKGTIDHWNFSNRLELIDPLRIQLSSDGCHIQFLNLSDTDIHFDQDQIPNDFSRFTELADLNLSQCNITGTIPKSLYQLKKLKNLNLSYNQLTGNLDADLKNLSQLEVLSLSENKLEGELIPELFTLKNLKEISLRHNLLKGILPESIGDLTNLEILRLGQNQFSGSLPASIIKLSNLTQLSIQENHFEGKVPEGLNQLSLLNVIYLNDNLFDEIPSFSNVYYNYLNISNNHLTFEDVIKVKDNKINATGKLIYSPQLDIVLGLRKELNPGESHLMEIPFDKTILGNKHLWFLNDVIVVSKERSRYIQSFNKKVHGGIYTVEIRNDEVPNLSLHVLSDTLTCAPQIANYHLIMCENEHIDLFGVRFDKNHPKDKLVLSDYSVGGCDSIIYVDIQFNATSTSHFYVTTCEGTPYEWNNQLYFNSGVFKQVFNNAIACDSTVYMHLDIRNMQDNAIINSGSSHQLGSIELNVTNGSPPYTYKWNYKDLTTPKIDQLSSGTYVVTVTDDNHCQKIFSYYLNVSSVGNEADHNAFKIAPNPVSSQGQLTIELPKPFNEIGLQIELISAASHVVPCQWIFDNNEHTISTTLGCKSGIYFLNIKSVQQQLNIIRKVVVID</sequence>
<dbReference type="Proteomes" id="UP000808349">
    <property type="component" value="Unassembled WGS sequence"/>
</dbReference>
<dbReference type="SMART" id="SM00369">
    <property type="entry name" value="LRR_TYP"/>
    <property type="match status" value="4"/>
</dbReference>
<dbReference type="PRINTS" id="PR00019">
    <property type="entry name" value="LEURICHRPT"/>
</dbReference>
<protein>
    <recommendedName>
        <fullName evidence="8">Secretion system C-terminal sorting domain-containing protein</fullName>
    </recommendedName>
</protein>
<dbReference type="InterPro" id="IPR051848">
    <property type="entry name" value="PGIP"/>
</dbReference>
<evidence type="ECO:0000256" key="4">
    <source>
        <dbReference type="ARBA" id="ARBA00022737"/>
    </source>
</evidence>
<keyword evidence="2" id="KW-1003">Cell membrane</keyword>
<dbReference type="InterPro" id="IPR032675">
    <property type="entry name" value="LRR_dom_sf"/>
</dbReference>
<evidence type="ECO:0000256" key="3">
    <source>
        <dbReference type="ARBA" id="ARBA00022614"/>
    </source>
</evidence>
<evidence type="ECO:0000256" key="5">
    <source>
        <dbReference type="SAM" id="SignalP"/>
    </source>
</evidence>
<keyword evidence="4" id="KW-0677">Repeat</keyword>
<gene>
    <name evidence="6" type="ORF">IPO85_13940</name>
</gene>
<dbReference type="Pfam" id="PF13855">
    <property type="entry name" value="LRR_8"/>
    <property type="match status" value="2"/>
</dbReference>
<feature type="signal peptide" evidence="5">
    <location>
        <begin position="1"/>
        <end position="19"/>
    </location>
</feature>
<organism evidence="6 7">
    <name type="scientific">Candidatus Defluviibacterium haderslevense</name>
    <dbReference type="NCBI Taxonomy" id="2981993"/>
    <lineage>
        <taxon>Bacteria</taxon>
        <taxon>Pseudomonadati</taxon>
        <taxon>Bacteroidota</taxon>
        <taxon>Saprospiria</taxon>
        <taxon>Saprospirales</taxon>
        <taxon>Saprospiraceae</taxon>
        <taxon>Candidatus Defluviibacterium</taxon>
    </lineage>
</organism>
<keyword evidence="5" id="KW-0732">Signal</keyword>
<name>A0A9D7XE28_9BACT</name>
<feature type="chain" id="PRO_5039633429" description="Secretion system C-terminal sorting domain-containing protein" evidence="5">
    <location>
        <begin position="20"/>
        <end position="655"/>
    </location>
</feature>
<evidence type="ECO:0000313" key="7">
    <source>
        <dbReference type="Proteomes" id="UP000808349"/>
    </source>
</evidence>
<evidence type="ECO:0000256" key="1">
    <source>
        <dbReference type="ARBA" id="ARBA00004236"/>
    </source>
</evidence>
<comment type="caution">
    <text evidence="6">The sequence shown here is derived from an EMBL/GenBank/DDBJ whole genome shotgun (WGS) entry which is preliminary data.</text>
</comment>
<dbReference type="EMBL" id="JADKFW010000010">
    <property type="protein sequence ID" value="MBK9718584.1"/>
    <property type="molecule type" value="Genomic_DNA"/>
</dbReference>
<dbReference type="GO" id="GO:0005886">
    <property type="term" value="C:plasma membrane"/>
    <property type="evidence" value="ECO:0007669"/>
    <property type="project" value="UniProtKB-SubCell"/>
</dbReference>
<evidence type="ECO:0000313" key="6">
    <source>
        <dbReference type="EMBL" id="MBK9718584.1"/>
    </source>
</evidence>
<dbReference type="PANTHER" id="PTHR48059">
    <property type="entry name" value="POLYGALACTURONASE INHIBITOR 1"/>
    <property type="match status" value="1"/>
</dbReference>
<dbReference type="Gene3D" id="3.80.10.10">
    <property type="entry name" value="Ribonuclease Inhibitor"/>
    <property type="match status" value="1"/>
</dbReference>
<dbReference type="PANTHER" id="PTHR48059:SF32">
    <property type="entry name" value="LEUCINE-RICH REPEAT DOMAIN, L DOMAIN-LIKE PROTEIN-RELATED"/>
    <property type="match status" value="1"/>
</dbReference>
<keyword evidence="3" id="KW-0433">Leucine-rich repeat</keyword>